<dbReference type="InterPro" id="IPR050109">
    <property type="entry name" value="HTH-type_TetR-like_transc_reg"/>
</dbReference>
<evidence type="ECO:0000256" key="1">
    <source>
        <dbReference type="ARBA" id="ARBA00023125"/>
    </source>
</evidence>
<dbReference type="PANTHER" id="PTHR30328:SF54">
    <property type="entry name" value="HTH-TYPE TRANSCRIPTIONAL REPRESSOR SCO4008"/>
    <property type="match status" value="1"/>
</dbReference>
<dbReference type="InterPro" id="IPR001647">
    <property type="entry name" value="HTH_TetR"/>
</dbReference>
<feature type="domain" description="HTH tetR-type" evidence="4">
    <location>
        <begin position="22"/>
        <end position="82"/>
    </location>
</feature>
<accession>A0ABU6J8D3</accession>
<dbReference type="SUPFAM" id="SSF46689">
    <property type="entry name" value="Homeodomain-like"/>
    <property type="match status" value="1"/>
</dbReference>
<evidence type="ECO:0000256" key="3">
    <source>
        <dbReference type="SAM" id="MobiDB-lite"/>
    </source>
</evidence>
<feature type="compositionally biased region" description="Basic and acidic residues" evidence="3">
    <location>
        <begin position="1"/>
        <end position="10"/>
    </location>
</feature>
<evidence type="ECO:0000256" key="2">
    <source>
        <dbReference type="PROSITE-ProRule" id="PRU00335"/>
    </source>
</evidence>
<evidence type="ECO:0000313" key="5">
    <source>
        <dbReference type="EMBL" id="MEC4719917.1"/>
    </source>
</evidence>
<keyword evidence="6" id="KW-1185">Reference proteome</keyword>
<organism evidence="5 6">
    <name type="scientific">Noviherbaspirillum album</name>
    <dbReference type="NCBI Taxonomy" id="3080276"/>
    <lineage>
        <taxon>Bacteria</taxon>
        <taxon>Pseudomonadati</taxon>
        <taxon>Pseudomonadota</taxon>
        <taxon>Betaproteobacteria</taxon>
        <taxon>Burkholderiales</taxon>
        <taxon>Oxalobacteraceae</taxon>
        <taxon>Noviherbaspirillum</taxon>
    </lineage>
</organism>
<dbReference type="SUPFAM" id="SSF48498">
    <property type="entry name" value="Tetracyclin repressor-like, C-terminal domain"/>
    <property type="match status" value="1"/>
</dbReference>
<proteinExistence type="predicted"/>
<comment type="caution">
    <text evidence="5">The sequence shown here is derived from an EMBL/GenBank/DDBJ whole genome shotgun (WGS) entry which is preliminary data.</text>
</comment>
<feature type="region of interest" description="Disordered" evidence="3">
    <location>
        <begin position="1"/>
        <end position="20"/>
    </location>
</feature>
<dbReference type="InterPro" id="IPR009057">
    <property type="entry name" value="Homeodomain-like_sf"/>
</dbReference>
<dbReference type="InterPro" id="IPR041474">
    <property type="entry name" value="NicS_C"/>
</dbReference>
<name>A0ABU6J8D3_9BURK</name>
<dbReference type="PANTHER" id="PTHR30328">
    <property type="entry name" value="TRANSCRIPTIONAL REPRESSOR"/>
    <property type="match status" value="1"/>
</dbReference>
<dbReference type="InterPro" id="IPR036271">
    <property type="entry name" value="Tet_transcr_reg_TetR-rel_C_sf"/>
</dbReference>
<evidence type="ECO:0000259" key="4">
    <source>
        <dbReference type="PROSITE" id="PS50977"/>
    </source>
</evidence>
<keyword evidence="1 2" id="KW-0238">DNA-binding</keyword>
<dbReference type="EMBL" id="JAWIIV010000008">
    <property type="protein sequence ID" value="MEC4719917.1"/>
    <property type="molecule type" value="Genomic_DNA"/>
</dbReference>
<dbReference type="Gene3D" id="1.10.357.10">
    <property type="entry name" value="Tetracycline Repressor, domain 2"/>
    <property type="match status" value="1"/>
</dbReference>
<sequence>MAEDAPKETPPDTAAVTGRNPVRTRQAIIEAATEEFSTLGLGGARIDAIAARAGLNKRLLYYYFGNKEALFQAVLERAYENIRSAEHGLQLDEVDPVEAIRRLVSFTWHYYIQHPEFITLLNSENLHQASHLKKSQRIRELNSPLIDTLHRVLERGRAEGLFRAGVDPLQLYISIAGLSFFYLSNRHTLSAVFGRDLRQPKAEAERLSHMTELVLGYLLR</sequence>
<evidence type="ECO:0000313" key="6">
    <source>
        <dbReference type="Proteomes" id="UP001352263"/>
    </source>
</evidence>
<gene>
    <name evidence="5" type="ORF">RY831_12215</name>
</gene>
<dbReference type="PROSITE" id="PS50977">
    <property type="entry name" value="HTH_TETR_2"/>
    <property type="match status" value="1"/>
</dbReference>
<dbReference type="Proteomes" id="UP001352263">
    <property type="component" value="Unassembled WGS sequence"/>
</dbReference>
<feature type="DNA-binding region" description="H-T-H motif" evidence="2">
    <location>
        <begin position="45"/>
        <end position="64"/>
    </location>
</feature>
<dbReference type="Pfam" id="PF17938">
    <property type="entry name" value="TetR_C_29"/>
    <property type="match status" value="1"/>
</dbReference>
<dbReference type="PRINTS" id="PR00455">
    <property type="entry name" value="HTHTETR"/>
</dbReference>
<dbReference type="Pfam" id="PF00440">
    <property type="entry name" value="TetR_N"/>
    <property type="match status" value="1"/>
</dbReference>
<reference evidence="5 6" key="1">
    <citation type="submission" date="2023-10" db="EMBL/GenBank/DDBJ databases">
        <title>Noviherbaspirillum sp. CPCC 100848 genome assembly.</title>
        <authorList>
            <person name="Li X.Y."/>
            <person name="Fang X.M."/>
        </authorList>
    </citation>
    <scope>NUCLEOTIDE SEQUENCE [LARGE SCALE GENOMIC DNA]</scope>
    <source>
        <strain evidence="5 6">CPCC 100848</strain>
    </source>
</reference>
<protein>
    <submittedName>
        <fullName evidence="5">TetR/AcrR family transcriptional regulator</fullName>
    </submittedName>
</protein>